<dbReference type="Gene3D" id="3.40.50.300">
    <property type="entry name" value="P-loop containing nucleotide triphosphate hydrolases"/>
    <property type="match status" value="2"/>
</dbReference>
<dbReference type="AlphaFoldDB" id="A0A9N8QQZ8"/>
<comment type="caution">
    <text evidence="1">The sequence shown here is derived from an EMBL/GenBank/DDBJ whole genome shotgun (WGS) entry which is preliminary data.</text>
</comment>
<dbReference type="GO" id="GO:0000731">
    <property type="term" value="P:DNA synthesis involved in DNA repair"/>
    <property type="evidence" value="ECO:0007669"/>
    <property type="project" value="TreeGrafter"/>
</dbReference>
<dbReference type="EMBL" id="CAJIMS010000001">
    <property type="protein sequence ID" value="CAD7799485.1"/>
    <property type="molecule type" value="Genomic_DNA"/>
</dbReference>
<dbReference type="Proteomes" id="UP000662618">
    <property type="component" value="Unassembled WGS sequence"/>
</dbReference>
<organism evidence="1 2">
    <name type="scientific">Chryseobacterium aquaeductus</name>
    <dbReference type="NCBI Taxonomy" id="2675056"/>
    <lineage>
        <taxon>Bacteria</taxon>
        <taxon>Pseudomonadati</taxon>
        <taxon>Bacteroidota</taxon>
        <taxon>Flavobacteriia</taxon>
        <taxon>Flavobacteriales</taxon>
        <taxon>Weeksellaceae</taxon>
        <taxon>Chryseobacterium group</taxon>
        <taxon>Chryseobacterium</taxon>
    </lineage>
</organism>
<keyword evidence="2" id="KW-1185">Reference proteome</keyword>
<dbReference type="SUPFAM" id="SSF52540">
    <property type="entry name" value="P-loop containing nucleoside triphosphate hydrolases"/>
    <property type="match status" value="1"/>
</dbReference>
<sequence>MPETPLKNKIISWLKGFDYWFQYVGKRLLEGEGINDALIDITYEFFKEDYGLKTIESERENIAFNEIEIDAAAVVENLQLQLIKDIENVNALAAGQSIPISPNLTIIYGGNGTGKSGYIRLLNNAFSSRGDKQILQNVFSGATAGEPTCKFTFQSTAAPYDLAYPLQKANLEFSQYSVFDTHSIRAILEQDNKLDFTPIGFEFFEKVLQLYEAVKAKLYSEIKTNRPINEFEKFFVNDNAIKNAITNLSANSNEEELNVLGTYTEEDATKLAELIAKREELKALDIPKRIAELQKLLSQLVEFISRQQAILDCLKPEDIEHYKLLITSFHKFQELAKQEGINSLEEYNIEALGSNEWKEFIKASKNYASVIEANRNEIIYPSDKDNCLFCLQPITEKENLLINSYWNLLTSEAEGELNRIIKAIRDLEKRLKGLPPSKFDETTTLFEYINLADATFAEKWKDIVSSSETSRQNIISNLSNINLDLEMASFTVSTTEMNEIDAKIKAAIDELFQKNPAAELAELERQIQLLTDKSLLNKLLEQVLIFVAAHKWAAKAESSASAFNTKSITIKQGELFTTHITEKYTQTFTNECQILNAPKVVQISQKNARGSTLRKLQVAGMVANSILSEGEQRAISLADFLTEVQMNPNNKGVFFDDPITSQDHHRREKIAERLVGLASQKQVIVFTHDIAFFIRLKISAEITDTPLSYTTIRNTGGTPGVINPQLPWIVQPVKARIGTLKDMLVRLKKIEKEESEDEYLFAAKSWYSLLREAWERAVEERLLKGVVERFSFGIQTQKIKKIIVTEDLINEIETGMTESSKWVHDAAAGLNPTPPDTTKAESDLKFFEDFAAKCVTA</sequence>
<accession>A0A9N8QQZ8</accession>
<reference evidence="1" key="1">
    <citation type="submission" date="2020-12" db="EMBL/GenBank/DDBJ databases">
        <authorList>
            <person name="Rodrigo-Torres L."/>
            <person name="Arahal R. D."/>
            <person name="Lucena T."/>
        </authorList>
    </citation>
    <scope>NUCLEOTIDE SEQUENCE</scope>
    <source>
        <strain evidence="1">CECT 9390</strain>
    </source>
</reference>
<dbReference type="GO" id="GO:0006302">
    <property type="term" value="P:double-strand break repair"/>
    <property type="evidence" value="ECO:0007669"/>
    <property type="project" value="TreeGrafter"/>
</dbReference>
<dbReference type="CDD" id="cd00267">
    <property type="entry name" value="ABC_ATPase"/>
    <property type="match status" value="1"/>
</dbReference>
<name>A0A9N8QQZ8_9FLAO</name>
<dbReference type="PANTHER" id="PTHR32182:SF0">
    <property type="entry name" value="DNA REPLICATION AND REPAIR PROTEIN RECF"/>
    <property type="match status" value="1"/>
</dbReference>
<evidence type="ECO:0008006" key="3">
    <source>
        <dbReference type="Google" id="ProtNLM"/>
    </source>
</evidence>
<dbReference type="PANTHER" id="PTHR32182">
    <property type="entry name" value="DNA REPLICATION AND REPAIR PROTEIN RECF"/>
    <property type="match status" value="1"/>
</dbReference>
<dbReference type="InterPro" id="IPR027417">
    <property type="entry name" value="P-loop_NTPase"/>
</dbReference>
<gene>
    <name evidence="1" type="ORF">CHRY9390_00493</name>
</gene>
<dbReference type="RefSeq" id="WP_162087017.1">
    <property type="nucleotide sequence ID" value="NZ_CAJIMS010000001.1"/>
</dbReference>
<evidence type="ECO:0000313" key="1">
    <source>
        <dbReference type="EMBL" id="CAD7799485.1"/>
    </source>
</evidence>
<protein>
    <recommendedName>
        <fullName evidence="3">Protein CR006 P-loop domain-containing protein</fullName>
    </recommendedName>
</protein>
<proteinExistence type="predicted"/>
<evidence type="ECO:0000313" key="2">
    <source>
        <dbReference type="Proteomes" id="UP000662618"/>
    </source>
</evidence>